<evidence type="ECO:0000256" key="5">
    <source>
        <dbReference type="ARBA" id="ARBA00023180"/>
    </source>
</evidence>
<dbReference type="InterPro" id="IPR001812">
    <property type="entry name" value="Trypano_VSG_A_N_dom"/>
</dbReference>
<evidence type="ECO:0000256" key="1">
    <source>
        <dbReference type="ARBA" id="ARBA00004609"/>
    </source>
</evidence>
<proteinExistence type="predicted"/>
<evidence type="ECO:0000313" key="8">
    <source>
        <dbReference type="EMBL" id="APD74048.1"/>
    </source>
</evidence>
<dbReference type="AlphaFoldDB" id="A0A1J0R8D1"/>
<evidence type="ECO:0000256" key="6">
    <source>
        <dbReference type="ARBA" id="ARBA00023288"/>
    </source>
</evidence>
<accession>A0A1J0R8D1</accession>
<dbReference type="Gene3D" id="3.90.150.10">
    <property type="entry name" value="Variant Surface Glycoprotein, subunit A domain 1"/>
    <property type="match status" value="1"/>
</dbReference>
<evidence type="ECO:0000259" key="7">
    <source>
        <dbReference type="Pfam" id="PF00913"/>
    </source>
</evidence>
<feature type="domain" description="Trypanosome variant surface glycoprotein A-type N-terminal" evidence="7">
    <location>
        <begin position="18"/>
        <end position="368"/>
    </location>
</feature>
<dbReference type="GO" id="GO:0098552">
    <property type="term" value="C:side of membrane"/>
    <property type="evidence" value="ECO:0007669"/>
    <property type="project" value="UniProtKB-KW"/>
</dbReference>
<keyword evidence="6" id="KW-0449">Lipoprotein</keyword>
<dbReference type="SUPFAM" id="SSF58087">
    <property type="entry name" value="Variant surface glycoprotein (N-terminal domain)"/>
    <property type="match status" value="1"/>
</dbReference>
<dbReference type="EMBL" id="KX700092">
    <property type="protein sequence ID" value="APD74048.1"/>
    <property type="molecule type" value="Genomic_DNA"/>
</dbReference>
<organism evidence="8">
    <name type="scientific">Trypanosoma brucei</name>
    <dbReference type="NCBI Taxonomy" id="5691"/>
    <lineage>
        <taxon>Eukaryota</taxon>
        <taxon>Discoba</taxon>
        <taxon>Euglenozoa</taxon>
        <taxon>Kinetoplastea</taxon>
        <taxon>Metakinetoplastina</taxon>
        <taxon>Trypanosomatida</taxon>
        <taxon>Trypanosomatidae</taxon>
        <taxon>Trypanosoma</taxon>
    </lineage>
</organism>
<keyword evidence="4" id="KW-0472">Membrane</keyword>
<keyword evidence="5" id="KW-0325">Glycoprotein</keyword>
<keyword evidence="2" id="KW-1003">Cell membrane</keyword>
<dbReference type="VEuPathDB" id="TriTrypDB:Tb427_000440000"/>
<keyword evidence="3" id="KW-0336">GPI-anchor</keyword>
<dbReference type="GO" id="GO:0042783">
    <property type="term" value="P:symbiont-mediated evasion of host immune response"/>
    <property type="evidence" value="ECO:0007669"/>
    <property type="project" value="InterPro"/>
</dbReference>
<evidence type="ECO:0000256" key="2">
    <source>
        <dbReference type="ARBA" id="ARBA00022475"/>
    </source>
</evidence>
<evidence type="ECO:0000256" key="3">
    <source>
        <dbReference type="ARBA" id="ARBA00022622"/>
    </source>
</evidence>
<name>A0A1J0R8D1_9TRYP</name>
<dbReference type="GO" id="GO:0005886">
    <property type="term" value="C:plasma membrane"/>
    <property type="evidence" value="ECO:0007669"/>
    <property type="project" value="UniProtKB-SubCell"/>
</dbReference>
<comment type="subcellular location">
    <subcellularLocation>
        <location evidence="1">Cell membrane</location>
        <topology evidence="1">Lipid-anchor</topology>
        <topology evidence="1">GPI-anchor</topology>
    </subcellularLocation>
</comment>
<evidence type="ECO:0000256" key="4">
    <source>
        <dbReference type="ARBA" id="ARBA00023136"/>
    </source>
</evidence>
<dbReference type="Pfam" id="PF00913">
    <property type="entry name" value="Trypan_glycop"/>
    <property type="match status" value="1"/>
</dbReference>
<reference evidence="8" key="1">
    <citation type="submission" date="2016-08" db="EMBL/GenBank/DDBJ databases">
        <title>VSG repertoire of Trypanosoma brucei EATRO 1125.</title>
        <authorList>
            <person name="Cross G.A."/>
        </authorList>
    </citation>
    <scope>NUCLEOTIDE SEQUENCE</scope>
    <source>
        <strain evidence="8">EATRO 1125</strain>
    </source>
</reference>
<protein>
    <submittedName>
        <fullName evidence="8">Variant surface glycoprotein 1125.2560</fullName>
    </submittedName>
</protein>
<sequence length="441" mass="47207">MDIRTITILEVISALNFVVTPWTDAAASNAVAHTATAKLCTLINHNKKAAESTTARQKQLIAEIVKLRTLSLKAEAAVCAAAKDDAAEITLFADYVQAKLRQASDRVENLAPKAWAAAAATGYAAGRLDETISVFNQAVSSNPGTEYCLQAKSGGNGNNKIAAEDALYVAPIQLDPAPGVAHAKYDYNKHTALAAGSGASDWTVNSCQLTKIASNGGYEHTTGVTTQVYWGAGSLKIDTSGPNIQPLTAAATGGAATEIKAHQKARQAYDKFHAAAGATTTPTENNYDSWQGDEALLEVIAKTLEAQTNRPKIEKIYGSVTAMRDKLLGGTQAEFTSKVWDKLQKTKLTYSDGTTVKSELAKEINSDESFANATFSCLQAKRKEALKPKIQQQHCQNDNADHKPEEVCNAIEEQAKFNGTPGCYFNKTKEGKKCTLKNTVK</sequence>